<organism evidence="1 2">
    <name type="scientific">Nocardia caishijiensis</name>
    <dbReference type="NCBI Taxonomy" id="184756"/>
    <lineage>
        <taxon>Bacteria</taxon>
        <taxon>Bacillati</taxon>
        <taxon>Actinomycetota</taxon>
        <taxon>Actinomycetes</taxon>
        <taxon>Mycobacteriales</taxon>
        <taxon>Nocardiaceae</taxon>
        <taxon>Nocardia</taxon>
    </lineage>
</organism>
<keyword evidence="2" id="KW-1185">Reference proteome</keyword>
<proteinExistence type="predicted"/>
<evidence type="ECO:0000313" key="2">
    <source>
        <dbReference type="Proteomes" id="UP000798951"/>
    </source>
</evidence>
<dbReference type="Proteomes" id="UP000798951">
    <property type="component" value="Unassembled WGS sequence"/>
</dbReference>
<dbReference type="EMBL" id="VMSD01000005">
    <property type="protein sequence ID" value="KAF0846098.1"/>
    <property type="molecule type" value="Genomic_DNA"/>
</dbReference>
<evidence type="ECO:0008006" key="3">
    <source>
        <dbReference type="Google" id="ProtNLM"/>
    </source>
</evidence>
<sequence>MRRAADIALALTAPETYRLLVADRGWTPQEWRRWTTETLVAQLLDER</sequence>
<accession>A0ABQ6YK05</accession>
<comment type="caution">
    <text evidence="1">The sequence shown here is derived from an EMBL/GenBank/DDBJ whole genome shotgun (WGS) entry which is preliminary data.</text>
</comment>
<evidence type="ECO:0000313" key="1">
    <source>
        <dbReference type="EMBL" id="KAF0846098.1"/>
    </source>
</evidence>
<reference evidence="1 2" key="1">
    <citation type="submission" date="2019-07" db="EMBL/GenBank/DDBJ databases">
        <title>Genomic Encyclopedia of Type Strains, Phase IV (KMG-IV): sequencing the most valuable type-strain genomes for metagenomic binning, comparative biology and taxonomic classification.</title>
        <authorList>
            <person name="Goeker M."/>
        </authorList>
    </citation>
    <scope>NUCLEOTIDE SEQUENCE [LARGE SCALE GENOMIC DNA]</scope>
    <source>
        <strain evidence="1 2">DSM 44831</strain>
    </source>
</reference>
<name>A0ABQ6YK05_9NOCA</name>
<protein>
    <recommendedName>
        <fullName evidence="3">TetR family transcriptional regulator</fullName>
    </recommendedName>
</protein>
<gene>
    <name evidence="1" type="ORF">FNL39_1059</name>
</gene>